<dbReference type="Proteomes" id="UP000683493">
    <property type="component" value="Chromosome"/>
</dbReference>
<dbReference type="InterPro" id="IPR050330">
    <property type="entry name" value="Bact_OuterMem_StrucFunc"/>
</dbReference>
<dbReference type="PROSITE" id="PS51123">
    <property type="entry name" value="OMPA_2"/>
    <property type="match status" value="1"/>
</dbReference>
<feature type="region of interest" description="Disordered" evidence="2">
    <location>
        <begin position="107"/>
        <end position="132"/>
    </location>
</feature>
<gene>
    <name evidence="5" type="ORF">KP005_19140</name>
</gene>
<evidence type="ECO:0000259" key="4">
    <source>
        <dbReference type="PROSITE" id="PS51123"/>
    </source>
</evidence>
<reference evidence="5 6" key="1">
    <citation type="submission" date="2021-06" db="EMBL/GenBank/DDBJ databases">
        <title>Gemonas diversity in paddy soil.</title>
        <authorList>
            <person name="Liu G."/>
        </authorList>
    </citation>
    <scope>NUCLEOTIDE SEQUENCE [LARGE SCALE GENOMIC DNA]</scope>
    <source>
        <strain evidence="5 6">RG29</strain>
    </source>
</reference>
<feature type="signal peptide" evidence="3">
    <location>
        <begin position="1"/>
        <end position="28"/>
    </location>
</feature>
<feature type="region of interest" description="Disordered" evidence="2">
    <location>
        <begin position="313"/>
        <end position="339"/>
    </location>
</feature>
<dbReference type="PANTHER" id="PTHR30329">
    <property type="entry name" value="STATOR ELEMENT OF FLAGELLAR MOTOR COMPLEX"/>
    <property type="match status" value="1"/>
</dbReference>
<evidence type="ECO:0000313" key="6">
    <source>
        <dbReference type="Proteomes" id="UP000683493"/>
    </source>
</evidence>
<keyword evidence="3" id="KW-0732">Signal</keyword>
<dbReference type="PROSITE" id="PS51257">
    <property type="entry name" value="PROKAR_LIPOPROTEIN"/>
    <property type="match status" value="1"/>
</dbReference>
<sequence>MRREKQLKGALLLAALVSVGAMSGCAHYEVNNGRGNIPGYYIVADVQQADKAVETARAEGKDKLCPAEFAQAEAAKNQAYDVLRACHTEEAIALAKDATAKAKALCPAKAPEPPKPAPKAVEPPPPAAPTDQLTITPASVTKGDSVTLNWQSSNATNCVIEPGIGPVQPAGSMVITPQDSANYILTCTGAGGSAKSMAKVDVAVPVPAPKPAPVVVVPPPEPAKLCKPTVINVKFDTNKSDIKAEYHNELKALADFLKEFPNAKGTIEGHTDSVGDKAANMKLSQRRADSVRNYLVKNFGIAPDRIKAVGYGPTKPVASNKTAAGKQQNRRIESNFSCD</sequence>
<feature type="chain" id="PRO_5045502268" evidence="3">
    <location>
        <begin position="29"/>
        <end position="339"/>
    </location>
</feature>
<evidence type="ECO:0000256" key="3">
    <source>
        <dbReference type="SAM" id="SignalP"/>
    </source>
</evidence>
<dbReference type="CDD" id="cd07185">
    <property type="entry name" value="OmpA_C-like"/>
    <property type="match status" value="1"/>
</dbReference>
<keyword evidence="6" id="KW-1185">Reference proteome</keyword>
<dbReference type="EMBL" id="CP076724">
    <property type="protein sequence ID" value="QWV97429.1"/>
    <property type="molecule type" value="Genomic_DNA"/>
</dbReference>
<evidence type="ECO:0000256" key="2">
    <source>
        <dbReference type="SAM" id="MobiDB-lite"/>
    </source>
</evidence>
<dbReference type="Pfam" id="PF00691">
    <property type="entry name" value="OmpA"/>
    <property type="match status" value="1"/>
</dbReference>
<proteinExistence type="predicted"/>
<feature type="compositionally biased region" description="Polar residues" evidence="2">
    <location>
        <begin position="317"/>
        <end position="327"/>
    </location>
</feature>
<accession>A0ABX8JGA3</accession>
<evidence type="ECO:0000256" key="1">
    <source>
        <dbReference type="PROSITE-ProRule" id="PRU00473"/>
    </source>
</evidence>
<evidence type="ECO:0000313" key="5">
    <source>
        <dbReference type="EMBL" id="QWV97429.1"/>
    </source>
</evidence>
<organism evidence="5 6">
    <name type="scientific">Geomonas diazotrophica</name>
    <dbReference type="NCBI Taxonomy" id="2843197"/>
    <lineage>
        <taxon>Bacteria</taxon>
        <taxon>Pseudomonadati</taxon>
        <taxon>Thermodesulfobacteriota</taxon>
        <taxon>Desulfuromonadia</taxon>
        <taxon>Geobacterales</taxon>
        <taxon>Geobacteraceae</taxon>
        <taxon>Geomonas</taxon>
    </lineage>
</organism>
<keyword evidence="1" id="KW-0472">Membrane</keyword>
<feature type="compositionally biased region" description="Pro residues" evidence="2">
    <location>
        <begin position="110"/>
        <end position="128"/>
    </location>
</feature>
<feature type="domain" description="OmpA-like" evidence="4">
    <location>
        <begin position="222"/>
        <end position="339"/>
    </location>
</feature>
<protein>
    <submittedName>
        <fullName evidence="5">OmpA family protein</fullName>
    </submittedName>
</protein>
<name>A0ABX8JGA3_9BACT</name>
<dbReference type="PANTHER" id="PTHR30329:SF21">
    <property type="entry name" value="LIPOPROTEIN YIAD-RELATED"/>
    <property type="match status" value="1"/>
</dbReference>
<dbReference type="InterPro" id="IPR006665">
    <property type="entry name" value="OmpA-like"/>
</dbReference>